<dbReference type="STRING" id="1036611.A0A1L9PPM9"/>
<dbReference type="InterPro" id="IPR039261">
    <property type="entry name" value="FNR_nucleotide-bd"/>
</dbReference>
<dbReference type="InterPro" id="IPR013112">
    <property type="entry name" value="FAD-bd_8"/>
</dbReference>
<dbReference type="InterPro" id="IPR017927">
    <property type="entry name" value="FAD-bd_FR_type"/>
</dbReference>
<evidence type="ECO:0000256" key="7">
    <source>
        <dbReference type="ARBA" id="ARBA00023180"/>
    </source>
</evidence>
<evidence type="ECO:0000256" key="2">
    <source>
        <dbReference type="ARBA" id="ARBA00022448"/>
    </source>
</evidence>
<dbReference type="Pfam" id="PF08022">
    <property type="entry name" value="FAD_binding_8"/>
    <property type="match status" value="1"/>
</dbReference>
<feature type="transmembrane region" description="Helical" evidence="8">
    <location>
        <begin position="193"/>
        <end position="214"/>
    </location>
</feature>
<dbReference type="PANTHER" id="PTHR32361:SF9">
    <property type="entry name" value="FERRIC REDUCTASE TRANSMEMBRANE COMPONENT 3-RELATED"/>
    <property type="match status" value="1"/>
</dbReference>
<accession>A0A1L9PPM9</accession>
<feature type="transmembrane region" description="Helical" evidence="8">
    <location>
        <begin position="431"/>
        <end position="448"/>
    </location>
</feature>
<dbReference type="GO" id="GO:0005886">
    <property type="term" value="C:plasma membrane"/>
    <property type="evidence" value="ECO:0007669"/>
    <property type="project" value="TreeGrafter"/>
</dbReference>
<proteinExistence type="predicted"/>
<dbReference type="Proteomes" id="UP000184073">
    <property type="component" value="Unassembled WGS sequence"/>
</dbReference>
<name>A0A1L9PPM9_ASPVE</name>
<dbReference type="AlphaFoldDB" id="A0A1L9PPM9"/>
<dbReference type="InterPro" id="IPR013130">
    <property type="entry name" value="Fe3_Rdtase_TM_dom"/>
</dbReference>
<dbReference type="GeneID" id="63728222"/>
<dbReference type="GO" id="GO:0006826">
    <property type="term" value="P:iron ion transport"/>
    <property type="evidence" value="ECO:0007669"/>
    <property type="project" value="TreeGrafter"/>
</dbReference>
<keyword evidence="6 8" id="KW-0472">Membrane</keyword>
<evidence type="ECO:0000256" key="4">
    <source>
        <dbReference type="ARBA" id="ARBA00022989"/>
    </source>
</evidence>
<dbReference type="Pfam" id="PF01794">
    <property type="entry name" value="Ferric_reduct"/>
    <property type="match status" value="1"/>
</dbReference>
<feature type="transmembrane region" description="Helical" evidence="8">
    <location>
        <begin position="293"/>
        <end position="311"/>
    </location>
</feature>
<gene>
    <name evidence="11" type="ORF">ASPVEDRAFT_42936</name>
</gene>
<evidence type="ECO:0000256" key="9">
    <source>
        <dbReference type="SAM" id="SignalP"/>
    </source>
</evidence>
<feature type="transmembrane region" description="Helical" evidence="8">
    <location>
        <begin position="369"/>
        <end position="391"/>
    </location>
</feature>
<dbReference type="GO" id="GO:0006879">
    <property type="term" value="P:intracellular iron ion homeostasis"/>
    <property type="evidence" value="ECO:0007669"/>
    <property type="project" value="TreeGrafter"/>
</dbReference>
<dbReference type="PROSITE" id="PS51384">
    <property type="entry name" value="FAD_FR"/>
    <property type="match status" value="1"/>
</dbReference>
<evidence type="ECO:0000259" key="10">
    <source>
        <dbReference type="PROSITE" id="PS51384"/>
    </source>
</evidence>
<reference evidence="12" key="1">
    <citation type="journal article" date="2017" name="Genome Biol.">
        <title>Comparative genomics reveals high biological diversity and specific adaptations in the industrially and medically important fungal genus Aspergillus.</title>
        <authorList>
            <person name="de Vries R.P."/>
            <person name="Riley R."/>
            <person name="Wiebenga A."/>
            <person name="Aguilar-Osorio G."/>
            <person name="Amillis S."/>
            <person name="Uchima C.A."/>
            <person name="Anderluh G."/>
            <person name="Asadollahi M."/>
            <person name="Askin M."/>
            <person name="Barry K."/>
            <person name="Battaglia E."/>
            <person name="Bayram O."/>
            <person name="Benocci T."/>
            <person name="Braus-Stromeyer S.A."/>
            <person name="Caldana C."/>
            <person name="Canovas D."/>
            <person name="Cerqueira G.C."/>
            <person name="Chen F."/>
            <person name="Chen W."/>
            <person name="Choi C."/>
            <person name="Clum A."/>
            <person name="Dos Santos R.A."/>
            <person name="Damasio A.R."/>
            <person name="Diallinas G."/>
            <person name="Emri T."/>
            <person name="Fekete E."/>
            <person name="Flipphi M."/>
            <person name="Freyberg S."/>
            <person name="Gallo A."/>
            <person name="Gournas C."/>
            <person name="Habgood R."/>
            <person name="Hainaut M."/>
            <person name="Harispe M.L."/>
            <person name="Henrissat B."/>
            <person name="Hilden K.S."/>
            <person name="Hope R."/>
            <person name="Hossain A."/>
            <person name="Karabika E."/>
            <person name="Karaffa L."/>
            <person name="Karanyi Z."/>
            <person name="Krasevec N."/>
            <person name="Kuo A."/>
            <person name="Kusch H."/>
            <person name="LaButti K."/>
            <person name="Lagendijk E.L."/>
            <person name="Lapidus A."/>
            <person name="Levasseur A."/>
            <person name="Lindquist E."/>
            <person name="Lipzen A."/>
            <person name="Logrieco A.F."/>
            <person name="MacCabe A."/>
            <person name="Maekelae M.R."/>
            <person name="Malavazi I."/>
            <person name="Melin P."/>
            <person name="Meyer V."/>
            <person name="Mielnichuk N."/>
            <person name="Miskei M."/>
            <person name="Molnar A.P."/>
            <person name="Mule G."/>
            <person name="Ngan C.Y."/>
            <person name="Orejas M."/>
            <person name="Orosz E."/>
            <person name="Ouedraogo J.P."/>
            <person name="Overkamp K.M."/>
            <person name="Park H.-S."/>
            <person name="Perrone G."/>
            <person name="Piumi F."/>
            <person name="Punt P.J."/>
            <person name="Ram A.F."/>
            <person name="Ramon A."/>
            <person name="Rauscher S."/>
            <person name="Record E."/>
            <person name="Riano-Pachon D.M."/>
            <person name="Robert V."/>
            <person name="Roehrig J."/>
            <person name="Ruller R."/>
            <person name="Salamov A."/>
            <person name="Salih N.S."/>
            <person name="Samson R.A."/>
            <person name="Sandor E."/>
            <person name="Sanguinetti M."/>
            <person name="Schuetze T."/>
            <person name="Sepcic K."/>
            <person name="Shelest E."/>
            <person name="Sherlock G."/>
            <person name="Sophianopoulou V."/>
            <person name="Squina F.M."/>
            <person name="Sun H."/>
            <person name="Susca A."/>
            <person name="Todd R.B."/>
            <person name="Tsang A."/>
            <person name="Unkles S.E."/>
            <person name="van de Wiele N."/>
            <person name="van Rossen-Uffink D."/>
            <person name="Oliveira J.V."/>
            <person name="Vesth T.C."/>
            <person name="Visser J."/>
            <person name="Yu J.-H."/>
            <person name="Zhou M."/>
            <person name="Andersen M.R."/>
            <person name="Archer D.B."/>
            <person name="Baker S.E."/>
            <person name="Benoit I."/>
            <person name="Brakhage A.A."/>
            <person name="Braus G.H."/>
            <person name="Fischer R."/>
            <person name="Frisvad J.C."/>
            <person name="Goldman G.H."/>
            <person name="Houbraken J."/>
            <person name="Oakley B."/>
            <person name="Pocsi I."/>
            <person name="Scazzocchio C."/>
            <person name="Seiboth B."/>
            <person name="vanKuyk P.A."/>
            <person name="Wortman J."/>
            <person name="Dyer P.S."/>
            <person name="Grigoriev I.V."/>
        </authorList>
    </citation>
    <scope>NUCLEOTIDE SEQUENCE [LARGE SCALE GENOMIC DNA]</scope>
    <source>
        <strain evidence="12">CBS 583.65</strain>
    </source>
</reference>
<dbReference type="SFLD" id="SFLDG01168">
    <property type="entry name" value="Ferric_reductase_subgroup_(FRE"/>
    <property type="match status" value="1"/>
</dbReference>
<feature type="domain" description="FAD-binding FR-type" evidence="10">
    <location>
        <begin position="437"/>
        <end position="573"/>
    </location>
</feature>
<protein>
    <recommendedName>
        <fullName evidence="10">FAD-binding FR-type domain-containing protein</fullName>
    </recommendedName>
</protein>
<keyword evidence="9" id="KW-0732">Signal</keyword>
<feature type="chain" id="PRO_5012250938" description="FAD-binding FR-type domain-containing protein" evidence="9">
    <location>
        <begin position="24"/>
        <end position="703"/>
    </location>
</feature>
<keyword evidence="3 8" id="KW-0812">Transmembrane</keyword>
<feature type="transmembrane region" description="Helical" evidence="8">
    <location>
        <begin position="255"/>
        <end position="273"/>
    </location>
</feature>
<dbReference type="InterPro" id="IPR051410">
    <property type="entry name" value="Ferric/Cupric_Reductase"/>
</dbReference>
<keyword evidence="4 8" id="KW-1133">Transmembrane helix</keyword>
<comment type="subcellular location">
    <subcellularLocation>
        <location evidence="1">Membrane</location>
        <topology evidence="1">Multi-pass membrane protein</topology>
    </subcellularLocation>
</comment>
<dbReference type="PANTHER" id="PTHR32361">
    <property type="entry name" value="FERRIC/CUPRIC REDUCTASE TRANSMEMBRANE COMPONENT"/>
    <property type="match status" value="1"/>
</dbReference>
<dbReference type="SFLD" id="SFLDS00052">
    <property type="entry name" value="Ferric_Reductase_Domain"/>
    <property type="match status" value="1"/>
</dbReference>
<dbReference type="OrthoDB" id="167398at2759"/>
<organism evidence="11 12">
    <name type="scientific">Aspergillus versicolor CBS 583.65</name>
    <dbReference type="NCBI Taxonomy" id="1036611"/>
    <lineage>
        <taxon>Eukaryota</taxon>
        <taxon>Fungi</taxon>
        <taxon>Dikarya</taxon>
        <taxon>Ascomycota</taxon>
        <taxon>Pezizomycotina</taxon>
        <taxon>Eurotiomycetes</taxon>
        <taxon>Eurotiomycetidae</taxon>
        <taxon>Eurotiales</taxon>
        <taxon>Aspergillaceae</taxon>
        <taxon>Aspergillus</taxon>
        <taxon>Aspergillus subgen. Nidulantes</taxon>
    </lineage>
</organism>
<evidence type="ECO:0000256" key="6">
    <source>
        <dbReference type="ARBA" id="ARBA00023136"/>
    </source>
</evidence>
<dbReference type="CDD" id="cd06186">
    <property type="entry name" value="NOX_Duox_like_FAD_NADP"/>
    <property type="match status" value="1"/>
</dbReference>
<evidence type="ECO:0000313" key="12">
    <source>
        <dbReference type="Proteomes" id="UP000184073"/>
    </source>
</evidence>
<dbReference type="GO" id="GO:0000293">
    <property type="term" value="F:ferric-chelate reductase activity"/>
    <property type="evidence" value="ECO:0007669"/>
    <property type="project" value="TreeGrafter"/>
</dbReference>
<evidence type="ECO:0000256" key="5">
    <source>
        <dbReference type="ARBA" id="ARBA00023065"/>
    </source>
</evidence>
<evidence type="ECO:0000313" key="11">
    <source>
        <dbReference type="EMBL" id="OJJ03479.1"/>
    </source>
</evidence>
<feature type="signal peptide" evidence="9">
    <location>
        <begin position="1"/>
        <end position="23"/>
    </location>
</feature>
<sequence>MLFAPSAVCALLAVLTCPVVSMGTGRAGHGFIGYGISMYSPACAHACRAIITNPLNCTSTSHVNEGIGMDMHTDGMQMGDGWMVEDAPSAECYATNDAFLQTLALCMHAHCTTESIATLERYWEMNVAGSNADQPLPKETYQEALRAVNGTPSMISNSSSLLQSAGYIPVTPYTVQYRTLTVFEEMETSHIRYGLVLLLTGAAIPIGLSFVRFLPFPAAWTARFEATFIDPPLFGRRHHEPYLWNTFIMPTRGQALFIAYQIAINVILSAVSIRSADPSAWYISKPREIATYVSNRVGALSFANIPLLILYSSRNSVLLWLTNWSQSTFLLLHRWIAFMAVIEACLHSAIYLQIYDVDGTHATESRTAYWYWGIIGTLALVVILPASLLPVRQRAYELFLAWHIFFFLLAMIGCFLHIYYRYAWQWGYENWIYIGLAVWGFDRLLRILRLARNGIRRAHVTIVDEDYLRLQIPGTRADGHVYLYFPTLSWKVWENHPFSVLSDTYSNDTVPIPIHMQSASSSSSSIEPKEGKAHHPGLTIYIRSHTGLTKHLRHQKTPLPVLIEGAYAPSSLPGPSSSQAPNIIAFAGGVGITALTPILLRHAGWHRLFWASRSKALVESVAESLAPGGYDALCATVFLEKRMDIPRILAAEAAKFTGGGSGVPVTVLVSGPPGMADEVRVEVARLARNTGAVLTFVEEVFGW</sequence>
<dbReference type="VEuPathDB" id="FungiDB:ASPVEDRAFT_42936"/>
<dbReference type="SUPFAM" id="SSF52343">
    <property type="entry name" value="Ferredoxin reductase-like, C-terminal NADP-linked domain"/>
    <property type="match status" value="1"/>
</dbReference>
<dbReference type="EMBL" id="KV878130">
    <property type="protein sequence ID" value="OJJ03479.1"/>
    <property type="molecule type" value="Genomic_DNA"/>
</dbReference>
<keyword evidence="7" id="KW-0325">Glycoprotein</keyword>
<dbReference type="GO" id="GO:0015677">
    <property type="term" value="P:copper ion import"/>
    <property type="evidence" value="ECO:0007669"/>
    <property type="project" value="TreeGrafter"/>
</dbReference>
<keyword evidence="12" id="KW-1185">Reference proteome</keyword>
<keyword evidence="2" id="KW-0813">Transport</keyword>
<evidence type="ECO:0000256" key="3">
    <source>
        <dbReference type="ARBA" id="ARBA00022692"/>
    </source>
</evidence>
<feature type="transmembrane region" description="Helical" evidence="8">
    <location>
        <begin position="332"/>
        <end position="354"/>
    </location>
</feature>
<dbReference type="RefSeq" id="XP_040669241.1">
    <property type="nucleotide sequence ID" value="XM_040812711.1"/>
</dbReference>
<evidence type="ECO:0000256" key="8">
    <source>
        <dbReference type="SAM" id="Phobius"/>
    </source>
</evidence>
<keyword evidence="5" id="KW-0406">Ion transport</keyword>
<evidence type="ECO:0000256" key="1">
    <source>
        <dbReference type="ARBA" id="ARBA00004141"/>
    </source>
</evidence>
<feature type="transmembrane region" description="Helical" evidence="8">
    <location>
        <begin position="398"/>
        <end position="419"/>
    </location>
</feature>